<reference evidence="1 2" key="1">
    <citation type="submission" date="2015-11" db="EMBL/GenBank/DDBJ databases">
        <title>Bacillus caseinolyticus sp nov.</title>
        <authorList>
            <person name="Dastager S.G."/>
            <person name="Mawlankar R."/>
        </authorList>
    </citation>
    <scope>NUCLEOTIDE SEQUENCE [LARGE SCALE GENOMIC DNA]</scope>
    <source>
        <strain evidence="1 2">SGD-V-76</strain>
    </source>
</reference>
<dbReference type="Gene3D" id="2.60.40.790">
    <property type="match status" value="1"/>
</dbReference>
<gene>
    <name evidence="1" type="ORF">AS180_02915</name>
</gene>
<name>A0A0V8JQQ1_9BACI</name>
<organism evidence="1 2">
    <name type="scientific">Priestia veravalensis</name>
    <dbReference type="NCBI Taxonomy" id="1414648"/>
    <lineage>
        <taxon>Bacteria</taxon>
        <taxon>Bacillati</taxon>
        <taxon>Bacillota</taxon>
        <taxon>Bacilli</taxon>
        <taxon>Bacillales</taxon>
        <taxon>Bacillaceae</taxon>
        <taxon>Priestia</taxon>
    </lineage>
</organism>
<evidence type="ECO:0000313" key="1">
    <source>
        <dbReference type="EMBL" id="KSU89256.1"/>
    </source>
</evidence>
<keyword evidence="2" id="KW-1185">Reference proteome</keyword>
<evidence type="ECO:0000313" key="2">
    <source>
        <dbReference type="Proteomes" id="UP000053681"/>
    </source>
</evidence>
<dbReference type="AlphaFoldDB" id="A0A0V8JQQ1"/>
<dbReference type="Proteomes" id="UP000053681">
    <property type="component" value="Unassembled WGS sequence"/>
</dbReference>
<dbReference type="RefSeq" id="WP_062686355.1">
    <property type="nucleotide sequence ID" value="NZ_KQ758629.1"/>
</dbReference>
<sequence>MFPFGKSPFKENGFGKMNMKDIDQYVQQVLSNAMGQSFPQYMKENDFFKQAHQMYNQPLSSEQQRSSLTSNVFQTHDECIVQLSFPTPNKVEEVKVAYTPYSCTITGTYDGEDFTEECQLPCTVSRKGSKATCRNGILEVKLIKYTNLPETEIDVHRFD</sequence>
<accession>A0A0V8JQQ1</accession>
<dbReference type="SUPFAM" id="SSF49764">
    <property type="entry name" value="HSP20-like chaperones"/>
    <property type="match status" value="1"/>
</dbReference>
<dbReference type="CDD" id="cd00298">
    <property type="entry name" value="ACD_sHsps_p23-like"/>
    <property type="match status" value="1"/>
</dbReference>
<comment type="caution">
    <text evidence="1">The sequence shown here is derived from an EMBL/GenBank/DDBJ whole genome shotgun (WGS) entry which is preliminary data.</text>
</comment>
<dbReference type="EMBL" id="LNQP01000007">
    <property type="protein sequence ID" value="KSU89256.1"/>
    <property type="molecule type" value="Genomic_DNA"/>
</dbReference>
<proteinExistence type="predicted"/>
<dbReference type="InterPro" id="IPR008978">
    <property type="entry name" value="HSP20-like_chaperone"/>
</dbReference>
<protein>
    <submittedName>
        <fullName evidence="1">Uncharacterized protein</fullName>
    </submittedName>
</protein>